<dbReference type="GO" id="GO:0045943">
    <property type="term" value="P:positive regulation of transcription by RNA polymerase I"/>
    <property type="evidence" value="ECO:0007669"/>
    <property type="project" value="InterPro"/>
</dbReference>
<evidence type="ECO:0000256" key="6">
    <source>
        <dbReference type="ARBA" id="ARBA00023163"/>
    </source>
</evidence>
<dbReference type="PANTHER" id="PTHR44215:SF1">
    <property type="entry name" value="WD REPEAT-CONTAINING PROTEIN 75"/>
    <property type="match status" value="1"/>
</dbReference>
<evidence type="ECO:0000256" key="8">
    <source>
        <dbReference type="PROSITE-ProRule" id="PRU00221"/>
    </source>
</evidence>
<evidence type="ECO:0000256" key="2">
    <source>
        <dbReference type="ARBA" id="ARBA00022517"/>
    </source>
</evidence>
<dbReference type="InterPro" id="IPR015943">
    <property type="entry name" value="WD40/YVTN_repeat-like_dom_sf"/>
</dbReference>
<dbReference type="InterPro" id="IPR001680">
    <property type="entry name" value="WD40_rpt"/>
</dbReference>
<keyword evidence="3" id="KW-0698">rRNA processing</keyword>
<dbReference type="SUPFAM" id="SSF50998">
    <property type="entry name" value="Quinoprotein alcohol dehydrogenase-like"/>
    <property type="match status" value="1"/>
</dbReference>
<keyword evidence="2" id="KW-0690">Ribosome biogenesis</keyword>
<dbReference type="InterPro" id="IPR057644">
    <property type="entry name" value="Beta-prop_WDR75_2nd"/>
</dbReference>
<dbReference type="SUPFAM" id="SSF50978">
    <property type="entry name" value="WD40 repeat-like"/>
    <property type="match status" value="1"/>
</dbReference>
<dbReference type="InterPro" id="IPR053826">
    <property type="entry name" value="WDR75"/>
</dbReference>
<accession>A0A0U3AAC4</accession>
<keyword evidence="7" id="KW-0539">Nucleus</keyword>
<dbReference type="Pfam" id="PF23769">
    <property type="entry name" value="Beta-prop_WDR75_2nd"/>
    <property type="match status" value="1"/>
</dbReference>
<evidence type="ECO:0000256" key="7">
    <source>
        <dbReference type="ARBA" id="ARBA00023242"/>
    </source>
</evidence>
<evidence type="ECO:0000259" key="10">
    <source>
        <dbReference type="Pfam" id="PF23769"/>
    </source>
</evidence>
<name>A0A0U3AAC4_HYPDU</name>
<evidence type="ECO:0000256" key="4">
    <source>
        <dbReference type="ARBA" id="ARBA00022574"/>
    </source>
</evidence>
<keyword evidence="4 8" id="KW-0853">WD repeat</keyword>
<dbReference type="EMBL" id="KT991410">
    <property type="protein sequence ID" value="ALT32087.1"/>
    <property type="molecule type" value="Genomic_DNA"/>
</dbReference>
<dbReference type="InterPro" id="IPR036322">
    <property type="entry name" value="WD40_repeat_dom_sf"/>
</dbReference>
<reference evidence="11" key="1">
    <citation type="journal article" date="2016" name="Curr. Biol.">
        <title>The Compact Body Plan of Tardigrades Evolved by the Loss of a Large Body Region.</title>
        <authorList>
            <person name="Smith F.W."/>
            <person name="Boothby T.C."/>
            <person name="Giovannini I."/>
            <person name="Rebecchi L."/>
            <person name="Jockusch E.L."/>
            <person name="Goldstein B."/>
        </authorList>
    </citation>
    <scope>NUCLEOTIDE SEQUENCE</scope>
</reference>
<dbReference type="Gene3D" id="2.130.10.10">
    <property type="entry name" value="YVTN repeat-like/Quinoprotein amine dehydrogenase"/>
    <property type="match status" value="2"/>
</dbReference>
<evidence type="ECO:0000313" key="11">
    <source>
        <dbReference type="EMBL" id="ALT32087.1"/>
    </source>
</evidence>
<feature type="region of interest" description="Disordered" evidence="9">
    <location>
        <begin position="737"/>
        <end position="807"/>
    </location>
</feature>
<evidence type="ECO:0000256" key="9">
    <source>
        <dbReference type="SAM" id="MobiDB-lite"/>
    </source>
</evidence>
<dbReference type="Pfam" id="PF23869">
    <property type="entry name" value="Beta-prop_WDR75_1st"/>
    <property type="match status" value="1"/>
</dbReference>
<sequence length="860" mass="94342">MMPDKLGQNDGTGPRVARVVRINHFRYGDGHRRIVRHLSEPSTQLTKITITVRPLKSEVAARVHSVRPFTQTFGCRWVLCACGSGVRIYSSESGELLSVLQDSSSLSSSSVLVGLAFNPVSPHSQVWSVDAAGRLVLWAYDTGVPVKRLDVGREVLGLYAPYRDRGIYLLLRATERPTGVETVNGEQAEEVDTSCTLFHIPSLDNLSRKKGQLSVMRGLSEDSHKIAFDPQGDFFAAVNGKSLCLHFLKDQQYKRHLIKDRIFTCVAIHPKERCIATGDSQGRIFLWRCFEDTKQVTKSTLHWHSSAVLDLAFSAEGSYLWSGGHESTLVQWSLNHTDHKDFLPRMGAAIVHLALSYDNNTILVSHADSVVTLVGLQRNILCRIASLYWSSTPDDRVLCDQQQRALAVLAADPIGRALVMRGKPGQLQLYNAAEGKLTPPIDVVGQNIMSSGLSNFINATIDAAAFGTVTAGERTWMCTCDSLITPHVGSVINLKFWEFDEVTKRYVVRMTVVDPHDADPVRSIVFSPHSDDGAVATISESGFKIWMAIREKSLTGSRLIWICTGQGRFKESPPSTCVFSPDGATLAVAFSSLVTFWDVETAHLKDFVLTNPPSAGPIRNLAYGPDGTDTFVTTTDMMSNHTMPGSFATTDPTKAFLAVCGKNSVAVLDTFRGHILYHYIFPTPADIVACLLVANDEPSSNSELPIEWFHLNGLFLLSGKGELWKVDDKSASAVIGGNKLSAGEDERQTTDNPSEVSSSDVMDVDIEVEPATRPVDAASDDEDMPETKREPAVNESDLTLADLQQDSPEQTFDFLTSAVKSFPKSSSSSSSNRRARTDRKIAYVNASQLYQKIRADSTAS</sequence>
<feature type="domain" description="WD repeat-containing protein 75 second beta-propeller" evidence="10">
    <location>
        <begin position="410"/>
        <end position="628"/>
    </location>
</feature>
<feature type="repeat" description="WD" evidence="8">
    <location>
        <begin position="301"/>
        <end position="335"/>
    </location>
</feature>
<evidence type="ECO:0000256" key="1">
    <source>
        <dbReference type="ARBA" id="ARBA00004604"/>
    </source>
</evidence>
<evidence type="ECO:0000256" key="3">
    <source>
        <dbReference type="ARBA" id="ARBA00022552"/>
    </source>
</evidence>
<dbReference type="GO" id="GO:2000234">
    <property type="term" value="P:positive regulation of rRNA processing"/>
    <property type="evidence" value="ECO:0007669"/>
    <property type="project" value="TreeGrafter"/>
</dbReference>
<dbReference type="PANTHER" id="PTHR44215">
    <property type="entry name" value="WD REPEAT-CONTAINING PROTEIN 75"/>
    <property type="match status" value="1"/>
</dbReference>
<protein>
    <submittedName>
        <fullName evidence="11">Putative WD repeat-containing protein 75</fullName>
    </submittedName>
</protein>
<dbReference type="AlphaFoldDB" id="A0A0U3AAC4"/>
<dbReference type="GO" id="GO:0032040">
    <property type="term" value="C:small-subunit processome"/>
    <property type="evidence" value="ECO:0007669"/>
    <property type="project" value="InterPro"/>
</dbReference>
<dbReference type="GO" id="GO:0006364">
    <property type="term" value="P:rRNA processing"/>
    <property type="evidence" value="ECO:0007669"/>
    <property type="project" value="UniProtKB-KW"/>
</dbReference>
<feature type="region of interest" description="Disordered" evidence="9">
    <location>
        <begin position="819"/>
        <end position="839"/>
    </location>
</feature>
<dbReference type="GO" id="GO:0003723">
    <property type="term" value="F:RNA binding"/>
    <property type="evidence" value="ECO:0007669"/>
    <property type="project" value="InterPro"/>
</dbReference>
<proteinExistence type="predicted"/>
<dbReference type="SMART" id="SM00320">
    <property type="entry name" value="WD40"/>
    <property type="match status" value="5"/>
</dbReference>
<organism evidence="11">
    <name type="scientific">Hypsibius dujardini</name>
    <name type="common">Water bear</name>
    <name type="synonym">Macrobiotus dujardini</name>
    <dbReference type="NCBI Taxonomy" id="232323"/>
    <lineage>
        <taxon>Eukaryota</taxon>
        <taxon>Metazoa</taxon>
        <taxon>Ecdysozoa</taxon>
        <taxon>Tardigrada</taxon>
        <taxon>Eutardigrada</taxon>
        <taxon>Parachela</taxon>
        <taxon>Hypsibioidea</taxon>
        <taxon>Hypsibiidae</taxon>
        <taxon>Hypsibius</taxon>
    </lineage>
</organism>
<keyword evidence="5" id="KW-0677">Repeat</keyword>
<dbReference type="InterPro" id="IPR011047">
    <property type="entry name" value="Quinoprotein_ADH-like_sf"/>
</dbReference>
<dbReference type="PROSITE" id="PS50082">
    <property type="entry name" value="WD_REPEATS_2"/>
    <property type="match status" value="1"/>
</dbReference>
<comment type="subcellular location">
    <subcellularLocation>
        <location evidence="1">Nucleus</location>
        <location evidence="1">Nucleolus</location>
    </subcellularLocation>
</comment>
<keyword evidence="6" id="KW-0804">Transcription</keyword>
<evidence type="ECO:0000256" key="5">
    <source>
        <dbReference type="ARBA" id="ARBA00022737"/>
    </source>
</evidence>